<dbReference type="InterPro" id="IPR002110">
    <property type="entry name" value="Ankyrin_rpt"/>
</dbReference>
<reference evidence="4 5" key="1">
    <citation type="submission" date="2016-08" db="EMBL/GenBank/DDBJ databases">
        <title>A Parts List for Fungal Cellulosomes Revealed by Comparative Genomics.</title>
        <authorList>
            <consortium name="DOE Joint Genome Institute"/>
            <person name="Haitjema C.H."/>
            <person name="Gilmore S.P."/>
            <person name="Henske J.K."/>
            <person name="Solomon K.V."/>
            <person name="De Groot R."/>
            <person name="Kuo A."/>
            <person name="Mondo S.J."/>
            <person name="Salamov A.A."/>
            <person name="Labutti K."/>
            <person name="Zhao Z."/>
            <person name="Chiniquy J."/>
            <person name="Barry K."/>
            <person name="Brewer H.M."/>
            <person name="Purvine S.O."/>
            <person name="Wright A.T."/>
            <person name="Boxma B."/>
            <person name="Van Alen T."/>
            <person name="Hackstein J.H."/>
            <person name="Baker S.E."/>
            <person name="Grigoriev I.V."/>
            <person name="O'Malley M.A."/>
        </authorList>
    </citation>
    <scope>NUCLEOTIDE SEQUENCE [LARGE SCALE GENOMIC DNA]</scope>
    <source>
        <strain evidence="4 5">G1</strain>
    </source>
</reference>
<dbReference type="InterPro" id="IPR036770">
    <property type="entry name" value="Ankyrin_rpt-contain_sf"/>
</dbReference>
<evidence type="ECO:0000313" key="4">
    <source>
        <dbReference type="EMBL" id="ORY57658.1"/>
    </source>
</evidence>
<protein>
    <submittedName>
        <fullName evidence="4">Ankyrin</fullName>
    </submittedName>
</protein>
<feature type="repeat" description="ANK" evidence="3">
    <location>
        <begin position="314"/>
        <end position="337"/>
    </location>
</feature>
<dbReference type="PANTHER" id="PTHR24198">
    <property type="entry name" value="ANKYRIN REPEAT AND PROTEIN KINASE DOMAIN-CONTAINING PROTEIN"/>
    <property type="match status" value="1"/>
</dbReference>
<feature type="repeat" description="ANK" evidence="3">
    <location>
        <begin position="348"/>
        <end position="380"/>
    </location>
</feature>
<evidence type="ECO:0000256" key="2">
    <source>
        <dbReference type="ARBA" id="ARBA00023043"/>
    </source>
</evidence>
<dbReference type="PROSITE" id="PS50297">
    <property type="entry name" value="ANK_REP_REGION"/>
    <property type="match status" value="1"/>
</dbReference>
<dbReference type="Proteomes" id="UP000193920">
    <property type="component" value="Unassembled WGS sequence"/>
</dbReference>
<name>A0A1Y2DEF9_9FUNG</name>
<dbReference type="OrthoDB" id="366390at2759"/>
<sequence length="746" mass="86984">MKKNNIKIFKLLMDYAQENNIILEINEKSKYGYTPIFGTTDNDNLEMLKLLLNYSEEKDIKLIINEDVIKKIMAKNIYYVHLKNISEINTIYMYLIYLYKNKNIIKIIYSKNSYFSKIFNEFKKSKIDQKLKEFNDAVYTNNIQKLKIILNNTNENENILIINEKCFGVYPFIVTILMNNIEMVKLLIDYANNNKIIFKINEKGQYGRYPFLEHTINNNIEMLRLLIDYSIKNNITLQINKIDKFGDYPLLEAIYSDNIEIMVREKKKVLEGIKLGSKKSINDTSLTFECKKNNIERVELLINNGKNINKKNKDGDTPLIIACKNNNMELVKCLLNHKEIDINLKSDYDINSIMVASYFNNKDIVDYLIENNANIEMQDRKNNLPLHIACYLNSDIEIIKSLGNNNNNLSTIKNLYGYTPLEITKELKNKAATDLLTGKEIESDDSDSDNEENFSKLTDENIISYEKKPISFNKFFDKINQSICKIKTDKDVGTGFFIEIPVPSKEKSMYGIMTDNHVLNESVFKTNKTFKIYMANNEEQVIEIPINKKDFIFTSELIDITFMELDINIIENIEPVFLHPSDKDAIIHESIIIYQYARSSGSALLNKNYEVVGIHKSKITEEYEDGNIVFKNIAIKYSEVEFAIRMSFNNINKYGMERAKKSVKLLLENEMETLNRYGLQLKLTSNDIIRLEKSINEKTNIKKLDWSPLIPNSIELNEKINSKIEKGNGREYTLITWLKLTELIYL</sequence>
<dbReference type="SMART" id="SM00248">
    <property type="entry name" value="ANK"/>
    <property type="match status" value="7"/>
</dbReference>
<dbReference type="SUPFAM" id="SSF50494">
    <property type="entry name" value="Trypsin-like serine proteases"/>
    <property type="match status" value="1"/>
</dbReference>
<accession>A0A1Y2DEF9</accession>
<evidence type="ECO:0000256" key="3">
    <source>
        <dbReference type="PROSITE-ProRule" id="PRU00023"/>
    </source>
</evidence>
<dbReference type="STRING" id="1754190.A0A1Y2DEF9"/>
<evidence type="ECO:0000313" key="5">
    <source>
        <dbReference type="Proteomes" id="UP000193920"/>
    </source>
</evidence>
<organism evidence="4 5">
    <name type="scientific">Neocallimastix californiae</name>
    <dbReference type="NCBI Taxonomy" id="1754190"/>
    <lineage>
        <taxon>Eukaryota</taxon>
        <taxon>Fungi</taxon>
        <taxon>Fungi incertae sedis</taxon>
        <taxon>Chytridiomycota</taxon>
        <taxon>Chytridiomycota incertae sedis</taxon>
        <taxon>Neocallimastigomycetes</taxon>
        <taxon>Neocallimastigales</taxon>
        <taxon>Neocallimastigaceae</taxon>
        <taxon>Neocallimastix</taxon>
    </lineage>
</organism>
<proteinExistence type="predicted"/>
<dbReference type="EMBL" id="MCOG01000069">
    <property type="protein sequence ID" value="ORY57658.1"/>
    <property type="molecule type" value="Genomic_DNA"/>
</dbReference>
<dbReference type="SUPFAM" id="SSF48403">
    <property type="entry name" value="Ankyrin repeat"/>
    <property type="match status" value="2"/>
</dbReference>
<dbReference type="Pfam" id="PF12796">
    <property type="entry name" value="Ank_2"/>
    <property type="match status" value="1"/>
</dbReference>
<dbReference type="Gene3D" id="1.25.40.20">
    <property type="entry name" value="Ankyrin repeat-containing domain"/>
    <property type="match status" value="2"/>
</dbReference>
<comment type="caution">
    <text evidence="4">The sequence shown here is derived from an EMBL/GenBank/DDBJ whole genome shotgun (WGS) entry which is preliminary data.</text>
</comment>
<evidence type="ECO:0000256" key="1">
    <source>
        <dbReference type="ARBA" id="ARBA00022737"/>
    </source>
</evidence>
<keyword evidence="5" id="KW-1185">Reference proteome</keyword>
<gene>
    <name evidence="4" type="ORF">LY90DRAFT_506449</name>
</gene>
<dbReference type="PROSITE" id="PS50088">
    <property type="entry name" value="ANK_REPEAT"/>
    <property type="match status" value="2"/>
</dbReference>
<dbReference type="PANTHER" id="PTHR24198:SF165">
    <property type="entry name" value="ANKYRIN REPEAT-CONTAINING PROTEIN-RELATED"/>
    <property type="match status" value="1"/>
</dbReference>
<keyword evidence="2 3" id="KW-0040">ANK repeat</keyword>
<dbReference type="AlphaFoldDB" id="A0A1Y2DEF9"/>
<keyword evidence="1" id="KW-0677">Repeat</keyword>
<dbReference type="InterPro" id="IPR009003">
    <property type="entry name" value="Peptidase_S1_PA"/>
</dbReference>